<comment type="caution">
    <text evidence="1">The sequence shown here is derived from an EMBL/GenBank/DDBJ whole genome shotgun (WGS) entry which is preliminary data.</text>
</comment>
<dbReference type="EMBL" id="BMQL01000052">
    <property type="protein sequence ID" value="GGR31225.1"/>
    <property type="molecule type" value="Genomic_DNA"/>
</dbReference>
<keyword evidence="2" id="KW-1185">Reference proteome</keyword>
<dbReference type="Pfam" id="PF03837">
    <property type="entry name" value="RecT"/>
    <property type="match status" value="1"/>
</dbReference>
<gene>
    <name evidence="1" type="ORF">GCM10008957_47360</name>
</gene>
<reference evidence="1" key="1">
    <citation type="journal article" date="2014" name="Int. J. Syst. Evol. Microbiol.">
        <title>Complete genome sequence of Corynebacterium casei LMG S-19264T (=DSM 44701T), isolated from a smear-ripened cheese.</title>
        <authorList>
            <consortium name="US DOE Joint Genome Institute (JGI-PGF)"/>
            <person name="Walter F."/>
            <person name="Albersmeier A."/>
            <person name="Kalinowski J."/>
            <person name="Ruckert C."/>
        </authorList>
    </citation>
    <scope>NUCLEOTIDE SEQUENCE</scope>
    <source>
        <strain evidence="1">JCM 31311</strain>
    </source>
</reference>
<sequence>MMTAIEHRPQSMPLVAAQSRELDREQTDLIKRTIAKGSTDDELQLFIAQCNRTGLDPFARQIYAIKRWDNKERREVMGVQVSIDGLRLIAERSGKYAGQMGPMWCGPDGKWREVWLEATPPAAAKVGVLRSDFREPLWATARWDSYVQTNKDGAPGPMWKKMPDLMLAKVAEALALRKAFPQDMSGLYTSEEMAQADNAAPTPAPVQQARTVDVTRDVAQAAGAPLHEAPNPDAEVLATLAGKLGKIGTRLAELGLRDQAVAVMGRHAWKTDPAAASAAYRELEALGLDHKARQEAVKVPSAALDIEDGLMDAQPQTVEALITDAQRKQLLGHLGRGKLPDNSEARTAFYTWFVDSILPGTRTNDLTSEEATTLIGFLEVMDASDIEQTVASFRADFKL</sequence>
<accession>A0A918FCU7</accession>
<protein>
    <recommendedName>
        <fullName evidence="3">Phage recombination protein Bet</fullName>
    </recommendedName>
</protein>
<dbReference type="InterPro" id="IPR010183">
    <property type="entry name" value="Phage_lambda_Bet"/>
</dbReference>
<dbReference type="GO" id="GO:0003677">
    <property type="term" value="F:DNA binding"/>
    <property type="evidence" value="ECO:0007669"/>
    <property type="project" value="InterPro"/>
</dbReference>
<reference evidence="1" key="2">
    <citation type="submission" date="2020-09" db="EMBL/GenBank/DDBJ databases">
        <authorList>
            <person name="Sun Q."/>
            <person name="Ohkuma M."/>
        </authorList>
    </citation>
    <scope>NUCLEOTIDE SEQUENCE</scope>
    <source>
        <strain evidence="1">JCM 31311</strain>
    </source>
</reference>
<evidence type="ECO:0000313" key="2">
    <source>
        <dbReference type="Proteomes" id="UP000603865"/>
    </source>
</evidence>
<evidence type="ECO:0000313" key="1">
    <source>
        <dbReference type="EMBL" id="GGR31225.1"/>
    </source>
</evidence>
<dbReference type="GO" id="GO:0006310">
    <property type="term" value="P:DNA recombination"/>
    <property type="evidence" value="ECO:0007669"/>
    <property type="project" value="InterPro"/>
</dbReference>
<dbReference type="InterPro" id="IPR018330">
    <property type="entry name" value="RecT_fam"/>
</dbReference>
<evidence type="ECO:0008006" key="3">
    <source>
        <dbReference type="Google" id="ProtNLM"/>
    </source>
</evidence>
<dbReference type="Proteomes" id="UP000603865">
    <property type="component" value="Unassembled WGS sequence"/>
</dbReference>
<dbReference type="AlphaFoldDB" id="A0A918FCU7"/>
<organism evidence="1 2">
    <name type="scientific">Deinococcus ruber</name>
    <dbReference type="NCBI Taxonomy" id="1848197"/>
    <lineage>
        <taxon>Bacteria</taxon>
        <taxon>Thermotogati</taxon>
        <taxon>Deinococcota</taxon>
        <taxon>Deinococci</taxon>
        <taxon>Deinococcales</taxon>
        <taxon>Deinococcaceae</taxon>
        <taxon>Deinococcus</taxon>
    </lineage>
</organism>
<dbReference type="NCBIfam" id="TIGR01913">
    <property type="entry name" value="bet_lambda"/>
    <property type="match status" value="1"/>
</dbReference>
<name>A0A918FCU7_9DEIO</name>
<proteinExistence type="predicted"/>